<keyword evidence="6" id="KW-0479">Metal-binding</keyword>
<organism evidence="11 12">
    <name type="scientific">Dillenia turbinata</name>
    <dbReference type="NCBI Taxonomy" id="194707"/>
    <lineage>
        <taxon>Eukaryota</taxon>
        <taxon>Viridiplantae</taxon>
        <taxon>Streptophyta</taxon>
        <taxon>Embryophyta</taxon>
        <taxon>Tracheophyta</taxon>
        <taxon>Spermatophyta</taxon>
        <taxon>Magnoliopsida</taxon>
        <taxon>eudicotyledons</taxon>
        <taxon>Gunneridae</taxon>
        <taxon>Pentapetalae</taxon>
        <taxon>Dilleniales</taxon>
        <taxon>Dilleniaceae</taxon>
        <taxon>Dillenia</taxon>
    </lineage>
</organism>
<keyword evidence="7" id="KW-0560">Oxidoreductase</keyword>
<keyword evidence="4" id="KW-0963">Cytoplasm</keyword>
<reference evidence="11 12" key="1">
    <citation type="submission" date="2023-12" db="EMBL/GenBank/DDBJ databases">
        <title>A high-quality genome assembly for Dillenia turbinata (Dilleniales).</title>
        <authorList>
            <person name="Chanderbali A."/>
        </authorList>
    </citation>
    <scope>NUCLEOTIDE SEQUENCE [LARGE SCALE GENOMIC DNA]</scope>
    <source>
        <strain evidence="11">LSX21</strain>
        <tissue evidence="11">Leaf</tissue>
    </source>
</reference>
<dbReference type="SUPFAM" id="SSF46458">
    <property type="entry name" value="Globin-like"/>
    <property type="match status" value="1"/>
</dbReference>
<feature type="non-terminal residue" evidence="11">
    <location>
        <position position="90"/>
    </location>
</feature>
<comment type="subcellular location">
    <subcellularLocation>
        <location evidence="3">Cytoplasm</location>
    </subcellularLocation>
    <subcellularLocation>
        <location evidence="2">Nucleus</location>
    </subcellularLocation>
</comment>
<evidence type="ECO:0000256" key="3">
    <source>
        <dbReference type="ARBA" id="ARBA00004496"/>
    </source>
</evidence>
<protein>
    <submittedName>
        <fullName evidence="11">Uncharacterized protein</fullName>
    </submittedName>
</protein>
<dbReference type="InterPro" id="IPR009050">
    <property type="entry name" value="Globin-like_sf"/>
</dbReference>
<evidence type="ECO:0000256" key="1">
    <source>
        <dbReference type="ARBA" id="ARBA00001970"/>
    </source>
</evidence>
<comment type="caution">
    <text evidence="11">The sequence shown here is derived from an EMBL/GenBank/DDBJ whole genome shotgun (WGS) entry which is preliminary data.</text>
</comment>
<comment type="catalytic activity">
    <reaction evidence="10">
        <text>Fe(III)-heme b-[protein] + nitric oxide + H2O = Fe(II)-heme b-[protein] + nitrite + 2 H(+)</text>
        <dbReference type="Rhea" id="RHEA:77711"/>
        <dbReference type="Rhea" id="RHEA-COMP:18975"/>
        <dbReference type="Rhea" id="RHEA-COMP:18976"/>
        <dbReference type="ChEBI" id="CHEBI:15377"/>
        <dbReference type="ChEBI" id="CHEBI:15378"/>
        <dbReference type="ChEBI" id="CHEBI:16301"/>
        <dbReference type="ChEBI" id="CHEBI:16480"/>
        <dbReference type="ChEBI" id="CHEBI:55376"/>
        <dbReference type="ChEBI" id="CHEBI:60344"/>
    </reaction>
    <physiologicalReaction direction="right-to-left" evidence="10">
        <dbReference type="Rhea" id="RHEA:77713"/>
    </physiologicalReaction>
</comment>
<dbReference type="GO" id="GO:0005634">
    <property type="term" value="C:nucleus"/>
    <property type="evidence" value="ECO:0007669"/>
    <property type="project" value="UniProtKB-SubCell"/>
</dbReference>
<dbReference type="GO" id="GO:0005737">
    <property type="term" value="C:cytoplasm"/>
    <property type="evidence" value="ECO:0007669"/>
    <property type="project" value="UniProtKB-SubCell"/>
</dbReference>
<dbReference type="PANTHER" id="PTHR22924">
    <property type="entry name" value="LEGHEMOGLOBIN-RELATED"/>
    <property type="match status" value="1"/>
</dbReference>
<evidence type="ECO:0000256" key="8">
    <source>
        <dbReference type="ARBA" id="ARBA00023004"/>
    </source>
</evidence>
<dbReference type="PANTHER" id="PTHR22924:SF98">
    <property type="entry name" value="NON-SYMBIOTIC HEMOGLOBIN 3"/>
    <property type="match status" value="1"/>
</dbReference>
<evidence type="ECO:0000256" key="10">
    <source>
        <dbReference type="ARBA" id="ARBA00048118"/>
    </source>
</evidence>
<dbReference type="AlphaFoldDB" id="A0AAN8ZQB9"/>
<dbReference type="GO" id="GO:0046872">
    <property type="term" value="F:metal ion binding"/>
    <property type="evidence" value="ECO:0007669"/>
    <property type="project" value="UniProtKB-KW"/>
</dbReference>
<dbReference type="PROSITE" id="PS00208">
    <property type="entry name" value="PLANT_GLOBIN"/>
    <property type="match status" value="1"/>
</dbReference>
<dbReference type="GO" id="GO:0016491">
    <property type="term" value="F:oxidoreductase activity"/>
    <property type="evidence" value="ECO:0007669"/>
    <property type="project" value="UniProtKB-KW"/>
</dbReference>
<name>A0AAN8ZQB9_9MAGN</name>
<dbReference type="Gene3D" id="1.10.490.10">
    <property type="entry name" value="Globins"/>
    <property type="match status" value="1"/>
</dbReference>
<dbReference type="EMBL" id="JBAMMX010000002">
    <property type="protein sequence ID" value="KAK6946186.1"/>
    <property type="molecule type" value="Genomic_DNA"/>
</dbReference>
<dbReference type="InterPro" id="IPR012292">
    <property type="entry name" value="Globin/Proto"/>
</dbReference>
<keyword evidence="5" id="KW-0349">Heme</keyword>
<gene>
    <name evidence="11" type="ORF">RJ641_013730</name>
</gene>
<evidence type="ECO:0000313" key="11">
    <source>
        <dbReference type="EMBL" id="KAK6946186.1"/>
    </source>
</evidence>
<evidence type="ECO:0000256" key="5">
    <source>
        <dbReference type="ARBA" id="ARBA00022617"/>
    </source>
</evidence>
<keyword evidence="8" id="KW-0408">Iron</keyword>
<evidence type="ECO:0000313" key="12">
    <source>
        <dbReference type="Proteomes" id="UP001370490"/>
    </source>
</evidence>
<dbReference type="InterPro" id="IPR001032">
    <property type="entry name" value="Leghaemoglobin-like"/>
</dbReference>
<dbReference type="InterPro" id="IPR019824">
    <property type="entry name" value="Leghaemoglobin_Fe_BS"/>
</dbReference>
<evidence type="ECO:0000256" key="4">
    <source>
        <dbReference type="ARBA" id="ARBA00022490"/>
    </source>
</evidence>
<comment type="cofactor">
    <cofactor evidence="1">
        <name>heme b</name>
        <dbReference type="ChEBI" id="CHEBI:60344"/>
    </cofactor>
</comment>
<sequence length="90" mass="10128">MKYNAGELGLKFFLKKLLSSLALIPHLNLSFLQSKWSQGTLNIPLEQNPKLKAHAMSVFLMTCESAVQLRRAGRVTARESNLRDLGTTHF</sequence>
<evidence type="ECO:0000256" key="9">
    <source>
        <dbReference type="ARBA" id="ARBA00023242"/>
    </source>
</evidence>
<evidence type="ECO:0000256" key="2">
    <source>
        <dbReference type="ARBA" id="ARBA00004123"/>
    </source>
</evidence>
<dbReference type="GO" id="GO:0019825">
    <property type="term" value="F:oxygen binding"/>
    <property type="evidence" value="ECO:0007669"/>
    <property type="project" value="InterPro"/>
</dbReference>
<keyword evidence="12" id="KW-1185">Reference proteome</keyword>
<keyword evidence="9" id="KW-0539">Nucleus</keyword>
<dbReference type="GO" id="GO:0020037">
    <property type="term" value="F:heme binding"/>
    <property type="evidence" value="ECO:0007669"/>
    <property type="project" value="InterPro"/>
</dbReference>
<dbReference type="Proteomes" id="UP001370490">
    <property type="component" value="Unassembled WGS sequence"/>
</dbReference>
<evidence type="ECO:0000256" key="7">
    <source>
        <dbReference type="ARBA" id="ARBA00023002"/>
    </source>
</evidence>
<proteinExistence type="predicted"/>
<accession>A0AAN8ZQB9</accession>
<evidence type="ECO:0000256" key="6">
    <source>
        <dbReference type="ARBA" id="ARBA00022723"/>
    </source>
</evidence>